<evidence type="ECO:0000313" key="3">
    <source>
        <dbReference type="Proteomes" id="UP000526501"/>
    </source>
</evidence>
<accession>A0A7X1E6U7</accession>
<reference evidence="2 3" key="1">
    <citation type="submission" date="2020-07" db="EMBL/GenBank/DDBJ databases">
        <authorList>
            <person name="Feng X."/>
        </authorList>
    </citation>
    <scope>NUCLEOTIDE SEQUENCE [LARGE SCALE GENOMIC DNA]</scope>
    <source>
        <strain evidence="2 3">JCM23202</strain>
    </source>
</reference>
<dbReference type="EMBL" id="JACHVC010000001">
    <property type="protein sequence ID" value="MBC2604458.1"/>
    <property type="molecule type" value="Genomic_DNA"/>
</dbReference>
<proteinExistence type="predicted"/>
<dbReference type="Proteomes" id="UP000526501">
    <property type="component" value="Unassembled WGS sequence"/>
</dbReference>
<feature type="transmembrane region" description="Helical" evidence="1">
    <location>
        <begin position="6"/>
        <end position="23"/>
    </location>
</feature>
<feature type="transmembrane region" description="Helical" evidence="1">
    <location>
        <begin position="127"/>
        <end position="149"/>
    </location>
</feature>
<feature type="transmembrane region" description="Helical" evidence="1">
    <location>
        <begin position="182"/>
        <end position="201"/>
    </location>
</feature>
<name>A0A7X1E6U7_9BACT</name>
<protein>
    <submittedName>
        <fullName evidence="2">DUF3307 domain-containing protein</fullName>
    </submittedName>
</protein>
<sequence>MPTFDLAIFVPLLAAHMLSDFALQTDSIARSKGRPLTLLLHLLITGLCAYLLLGDFSEWRLPLLVTASHGLIDLLKTRLSTARVSEAGAFVADQAAHLAVIFALSSLDWSRLKIFDPWWFEQNPVSYLHLLVIISGIIANTLAAGHFIAKALPAMISSDPKELPVDSGLYRAGRYIGHLERLLLLIFVYSGQLAAAGFLIAAKSVLRFQKANESRRETEYILVGTLLSFTLGIALAFATKLLLG</sequence>
<comment type="caution">
    <text evidence="2">The sequence shown here is derived from an EMBL/GenBank/DDBJ whole genome shotgun (WGS) entry which is preliminary data.</text>
</comment>
<dbReference type="InterPro" id="IPR021737">
    <property type="entry name" value="Phage_phiKZ_Orf197"/>
</dbReference>
<evidence type="ECO:0000313" key="2">
    <source>
        <dbReference type="EMBL" id="MBC2604458.1"/>
    </source>
</evidence>
<dbReference type="RefSeq" id="WP_185658355.1">
    <property type="nucleotide sequence ID" value="NZ_CAWPOO010000001.1"/>
</dbReference>
<evidence type="ECO:0000256" key="1">
    <source>
        <dbReference type="SAM" id="Phobius"/>
    </source>
</evidence>
<feature type="transmembrane region" description="Helical" evidence="1">
    <location>
        <begin position="35"/>
        <end position="53"/>
    </location>
</feature>
<dbReference type="AlphaFoldDB" id="A0A7X1E6U7"/>
<keyword evidence="1" id="KW-0812">Transmembrane</keyword>
<keyword evidence="1" id="KW-1133">Transmembrane helix</keyword>
<keyword evidence="1" id="KW-0472">Membrane</keyword>
<dbReference type="Pfam" id="PF11750">
    <property type="entry name" value="DUF3307"/>
    <property type="match status" value="1"/>
</dbReference>
<keyword evidence="3" id="KW-1185">Reference proteome</keyword>
<organism evidence="2 3">
    <name type="scientific">Pelagicoccus albus</name>
    <dbReference type="NCBI Taxonomy" id="415222"/>
    <lineage>
        <taxon>Bacteria</taxon>
        <taxon>Pseudomonadati</taxon>
        <taxon>Verrucomicrobiota</taxon>
        <taxon>Opitutia</taxon>
        <taxon>Puniceicoccales</taxon>
        <taxon>Pelagicoccaceae</taxon>
        <taxon>Pelagicoccus</taxon>
    </lineage>
</organism>
<feature type="transmembrane region" description="Helical" evidence="1">
    <location>
        <begin position="221"/>
        <end position="243"/>
    </location>
</feature>
<gene>
    <name evidence="2" type="ORF">H5P27_00140</name>
</gene>